<organism evidence="1 2">
    <name type="scientific">Planomicrobium stackebrandtii</name>
    <dbReference type="NCBI Taxonomy" id="253160"/>
    <lineage>
        <taxon>Bacteria</taxon>
        <taxon>Bacillati</taxon>
        <taxon>Bacillota</taxon>
        <taxon>Bacilli</taxon>
        <taxon>Bacillales</taxon>
        <taxon>Caryophanaceae</taxon>
        <taxon>Planomicrobium</taxon>
    </lineage>
</organism>
<dbReference type="Proteomes" id="UP001241988">
    <property type="component" value="Unassembled WGS sequence"/>
</dbReference>
<keyword evidence="1" id="KW-0418">Kinase</keyword>
<dbReference type="RefSeq" id="WP_308788282.1">
    <property type="nucleotide sequence ID" value="NZ_JAUSWB010000008.1"/>
</dbReference>
<dbReference type="NCBIfam" id="NF006085">
    <property type="entry name" value="PRK08233.1"/>
    <property type="match status" value="1"/>
</dbReference>
<dbReference type="EMBL" id="JAUSWB010000008">
    <property type="protein sequence ID" value="MDQ0430312.1"/>
    <property type="molecule type" value="Genomic_DNA"/>
</dbReference>
<proteinExistence type="predicted"/>
<keyword evidence="1" id="KW-0808">Transferase</keyword>
<protein>
    <submittedName>
        <fullName evidence="1">Uridine kinase</fullName>
    </submittedName>
</protein>
<dbReference type="GO" id="GO:0016301">
    <property type="term" value="F:kinase activity"/>
    <property type="evidence" value="ECO:0007669"/>
    <property type="project" value="UniProtKB-KW"/>
</dbReference>
<comment type="caution">
    <text evidence="1">The sequence shown here is derived from an EMBL/GenBank/DDBJ whole genome shotgun (WGS) entry which is preliminary data.</text>
</comment>
<evidence type="ECO:0000313" key="1">
    <source>
        <dbReference type="EMBL" id="MDQ0430312.1"/>
    </source>
</evidence>
<evidence type="ECO:0000313" key="2">
    <source>
        <dbReference type="Proteomes" id="UP001241988"/>
    </source>
</evidence>
<dbReference type="InterPro" id="IPR027417">
    <property type="entry name" value="P-loop_NTPase"/>
</dbReference>
<dbReference type="Gene3D" id="3.40.50.300">
    <property type="entry name" value="P-loop containing nucleotide triphosphate hydrolases"/>
    <property type="match status" value="1"/>
</dbReference>
<accession>A0ABU0H0J9</accession>
<reference evidence="1 2" key="1">
    <citation type="submission" date="2023-07" db="EMBL/GenBank/DDBJ databases">
        <title>Genomic Encyclopedia of Type Strains, Phase IV (KMG-IV): sequencing the most valuable type-strain genomes for metagenomic binning, comparative biology and taxonomic classification.</title>
        <authorList>
            <person name="Goeker M."/>
        </authorList>
    </citation>
    <scope>NUCLEOTIDE SEQUENCE [LARGE SCALE GENOMIC DNA]</scope>
    <source>
        <strain evidence="1 2">DSM 16419</strain>
    </source>
</reference>
<gene>
    <name evidence="1" type="ORF">QOZ98_003150</name>
</gene>
<name>A0ABU0H0J9_9BACL</name>
<dbReference type="SUPFAM" id="SSF52540">
    <property type="entry name" value="P-loop containing nucleoside triphosphate hydrolases"/>
    <property type="match status" value="1"/>
</dbReference>
<sequence length="177" mass="19984">MKKSLPFVISIASVSGGGKTTIVNRLTQQFGNSKALYFDDYDFEGPDDILKWVDDGANSSEWNLTPLLKDLKSLLEEPLDYIIMDFPFAYQHDQISSFIDLAVFIDTPLDLALARRMKRDFAESSAAEILLQLEHYAHKGRRAYLEMLHTIKPNSDVEIDGALSIDAITDQLLKQGR</sequence>
<keyword evidence="2" id="KW-1185">Reference proteome</keyword>